<dbReference type="Pfam" id="PF08353">
    <property type="entry name" value="MurT_C"/>
    <property type="match status" value="1"/>
</dbReference>
<dbReference type="InterPro" id="IPR013221">
    <property type="entry name" value="Mur_ligase_cen"/>
</dbReference>
<dbReference type="InterPro" id="IPR043703">
    <property type="entry name" value="Lipid_II_synth_MurT"/>
</dbReference>
<evidence type="ECO:0000313" key="3">
    <source>
        <dbReference type="EMBL" id="AMB98763.1"/>
    </source>
</evidence>
<dbReference type="InterPro" id="IPR036565">
    <property type="entry name" value="Mur-like_cat_sf"/>
</dbReference>
<feature type="binding site" evidence="2">
    <location>
        <position position="230"/>
    </location>
    <ligand>
        <name>Zn(2+)</name>
        <dbReference type="ChEBI" id="CHEBI:29105"/>
    </ligand>
</feature>
<dbReference type="OrthoDB" id="9803907at2"/>
<sequence length="451" mass="49285">MSIKQSLAVLAGNSSKWLLEKLTNGGSSLPGKLAAKIDPDILQNLASDYDVVLITGTNGKTVTTALTSKVLGQKFDHILTNATGSNMIQGITSAFISDTKNKATGKKIAVLETDEAYLRLVTEQITPKLVLVNNLFKDQADRYGSVASTYQLIQKGLAKVPETPVLINADIPHLVNPNLSNPIFYFGFNSPDQSQDIQTANSAEDLACPECGQGLHYHMIAYDNVGDYFCPSCDFKRPQLDYQIDQIIQLSPDKSQFELFGQTINLPLAGIYNVYNALAAGAIGSFFQVTPDQIKMGLEQVGHIFGRQEIIQVDDHLVKINLIKNIVGFNQIVDLVGLENDEFTLITVLNNNPSDGVDTAWIWDANFEAFKNMPIASYKLAGIAIEDLEKRLLASGIGPAAIERLNSPAAIVNAIKTAPTDKVYLLVTYTAMMEVRKELADQGIIDDRMRA</sequence>
<dbReference type="GO" id="GO:0016881">
    <property type="term" value="F:acid-amino acid ligase activity"/>
    <property type="evidence" value="ECO:0007669"/>
    <property type="project" value="InterPro"/>
</dbReference>
<evidence type="ECO:0000256" key="2">
    <source>
        <dbReference type="HAMAP-Rule" id="MF_02214"/>
    </source>
</evidence>
<dbReference type="EC" id="6.3.5.13" evidence="2"/>
<comment type="pathway">
    <text evidence="1 2">Cell wall biogenesis; peptidoglycan biosynthesis.</text>
</comment>
<keyword evidence="2" id="KW-0436">Ligase</keyword>
<dbReference type="Pfam" id="PF08245">
    <property type="entry name" value="Mur_ligase_M"/>
    <property type="match status" value="1"/>
</dbReference>
<evidence type="ECO:0000313" key="4">
    <source>
        <dbReference type="Proteomes" id="UP000062260"/>
    </source>
</evidence>
<keyword evidence="4" id="KW-1185">Reference proteome</keyword>
<feature type="active site" evidence="2">
    <location>
        <position position="358"/>
    </location>
</feature>
<dbReference type="RefSeq" id="WP_067977449.1">
    <property type="nucleotide sequence ID" value="NZ_CP014163.1"/>
</dbReference>
<comment type="subunit">
    <text evidence="2">Forms a heterodimer with GatD.</text>
</comment>
<dbReference type="GO" id="GO:0071555">
    <property type="term" value="P:cell wall organization"/>
    <property type="evidence" value="ECO:0007669"/>
    <property type="project" value="UniProtKB-KW"/>
</dbReference>
<keyword evidence="2" id="KW-0862">Zinc</keyword>
<dbReference type="STRING" id="128944.AWM75_01575"/>
<dbReference type="UniPathway" id="UPA00219"/>
<dbReference type="GO" id="GO:0009252">
    <property type="term" value="P:peptidoglycan biosynthetic process"/>
    <property type="evidence" value="ECO:0007669"/>
    <property type="project" value="UniProtKB-UniRule"/>
</dbReference>
<name>A0A0X8FK24_9LACT</name>
<dbReference type="HAMAP" id="MF_02214">
    <property type="entry name" value="Lipid_II_synth_MurT"/>
    <property type="match status" value="1"/>
</dbReference>
<keyword evidence="2" id="KW-0133">Cell shape</keyword>
<dbReference type="PANTHER" id="PTHR23135">
    <property type="entry name" value="MUR LIGASE FAMILY MEMBER"/>
    <property type="match status" value="1"/>
</dbReference>
<keyword evidence="2" id="KW-0479">Metal-binding</keyword>
<gene>
    <name evidence="2" type="primary">murT</name>
    <name evidence="3" type="ORF">AWM75_01575</name>
</gene>
<feature type="binding site" evidence="2">
    <location>
        <position position="208"/>
    </location>
    <ligand>
        <name>Zn(2+)</name>
        <dbReference type="ChEBI" id="CHEBI:29105"/>
    </ligand>
</feature>
<dbReference type="Proteomes" id="UP000062260">
    <property type="component" value="Chromosome"/>
</dbReference>
<keyword evidence="2" id="KW-0573">Peptidoglycan synthesis</keyword>
<dbReference type="InterPro" id="IPR013564">
    <property type="entry name" value="MurT_C"/>
</dbReference>
<dbReference type="PANTHER" id="PTHR23135:SF7">
    <property type="entry name" value="LIPID II ISOGLUTAMINYL SYNTHASE (GLUTAMINE-HYDROLYZING) SUBUNIT MURT"/>
    <property type="match status" value="1"/>
</dbReference>
<comment type="similarity">
    <text evidence="2">Belongs to the MurCDEF family. MurT subfamily.</text>
</comment>
<reference evidence="4" key="2">
    <citation type="submission" date="2016-01" db="EMBL/GenBank/DDBJ databases">
        <title>Six Aerococcus type strain genome sequencing and assembly using PacBio and Illumina Hiseq.</title>
        <authorList>
            <person name="Carkaci D."/>
            <person name="Dargis R."/>
            <person name="Nielsen X.C."/>
            <person name="Skovgaard O."/>
            <person name="Fuursted K."/>
            <person name="Christensen J.J."/>
        </authorList>
    </citation>
    <scope>NUCLEOTIDE SEQUENCE [LARGE SCALE GENOMIC DNA]</scope>
    <source>
        <strain evidence="4">CCUG42038B</strain>
    </source>
</reference>
<proteinExistence type="inferred from homology"/>
<keyword evidence="2" id="KW-0547">Nucleotide-binding</keyword>
<accession>A0A0X8FK24</accession>
<keyword evidence="2" id="KW-0067">ATP-binding</keyword>
<comment type="catalytic activity">
    <reaction evidence="2">
        <text>beta-D-GlcNAc-(1-&gt;4)-Mur2Ac(oyl-L-Ala-gamma-D-Glu-L-Lys-D-Ala-D-Ala)-di-trans,octa-cis-undecaprenyl diphosphate + L-glutamine + ATP + H2O = beta-D-GlcNAc-(1-&gt;4)-Mur2Ac(oyl-L-Ala-D-isoglutaminyl-L-Lys-D-Ala-D-Ala)-di-trans,octa-cis-undecaprenyl diphosphate + L-glutamate + ADP + phosphate + H(+)</text>
        <dbReference type="Rhea" id="RHEA:57928"/>
        <dbReference type="ChEBI" id="CHEBI:15377"/>
        <dbReference type="ChEBI" id="CHEBI:15378"/>
        <dbReference type="ChEBI" id="CHEBI:29985"/>
        <dbReference type="ChEBI" id="CHEBI:30616"/>
        <dbReference type="ChEBI" id="CHEBI:43474"/>
        <dbReference type="ChEBI" id="CHEBI:58359"/>
        <dbReference type="ChEBI" id="CHEBI:60033"/>
        <dbReference type="ChEBI" id="CHEBI:62233"/>
        <dbReference type="ChEBI" id="CHEBI:456216"/>
        <dbReference type="EC" id="6.3.5.13"/>
    </reaction>
</comment>
<comment type="catalytic activity">
    <reaction evidence="2">
        <text>beta-D-GlcNAc-(1-&gt;4)-Mur2Ac(oyl-L-Ala-gamma-D-Glu-L-Lys-D-Ala-D-Ala)-di-trans,octa-cis-undecaprenyl diphosphate + ATP = beta-D-GlcNAc-(1-&gt;4)-Mur2Ac(oyl-L-Ala-gamma-D-O-P-Glu-L-Lys-D-Ala-D-Ala)-di-trans,octa-cis-undecaprenyl diphosphate + ADP</text>
        <dbReference type="Rhea" id="RHEA:59488"/>
        <dbReference type="ChEBI" id="CHEBI:30616"/>
        <dbReference type="ChEBI" id="CHEBI:60033"/>
        <dbReference type="ChEBI" id="CHEBI:143132"/>
        <dbReference type="ChEBI" id="CHEBI:456216"/>
    </reaction>
</comment>
<dbReference type="GO" id="GO:0140282">
    <property type="term" value="F:carbon-nitrogen ligase activity on lipid II"/>
    <property type="evidence" value="ECO:0007669"/>
    <property type="project" value="UniProtKB-UniRule"/>
</dbReference>
<dbReference type="Gene3D" id="3.40.1190.10">
    <property type="entry name" value="Mur-like, catalytic domain"/>
    <property type="match status" value="1"/>
</dbReference>
<dbReference type="GO" id="GO:0008270">
    <property type="term" value="F:zinc ion binding"/>
    <property type="evidence" value="ECO:0007669"/>
    <property type="project" value="UniProtKB-UniRule"/>
</dbReference>
<dbReference type="KEGG" id="auh:AWM75_01575"/>
<dbReference type="EMBL" id="CP014163">
    <property type="protein sequence ID" value="AMB98763.1"/>
    <property type="molecule type" value="Genomic_DNA"/>
</dbReference>
<keyword evidence="2" id="KW-0961">Cell wall biogenesis/degradation</keyword>
<evidence type="ECO:0000256" key="1">
    <source>
        <dbReference type="ARBA" id="ARBA00004752"/>
    </source>
</evidence>
<dbReference type="SUPFAM" id="SSF53623">
    <property type="entry name" value="MurD-like peptide ligases, catalytic domain"/>
    <property type="match status" value="1"/>
</dbReference>
<comment type="catalytic activity">
    <reaction evidence="2">
        <text>beta-D-GlcNAc-(1-&gt;4)-Mur2Ac(oyl-L-Ala-gamma-D-O-P-Glu-L-Lys-D-Ala-D-Ala)-di-trans,octa-cis-undecaprenyl diphosphate + NH4(+) = beta-D-GlcNAc-(1-&gt;4)-Mur2Ac(oyl-L-Ala-D-isoglutaminyl-L-Lys-D-Ala-D-Ala)-di-trans,octa-cis-undecaprenyl diphosphate + phosphate + H(+)</text>
        <dbReference type="Rhea" id="RHEA:57932"/>
        <dbReference type="ChEBI" id="CHEBI:15378"/>
        <dbReference type="ChEBI" id="CHEBI:28938"/>
        <dbReference type="ChEBI" id="CHEBI:43474"/>
        <dbReference type="ChEBI" id="CHEBI:62233"/>
        <dbReference type="ChEBI" id="CHEBI:143132"/>
    </reaction>
</comment>
<organism evidence="3 4">
    <name type="scientific">Aerococcus urinaehominis</name>
    <dbReference type="NCBI Taxonomy" id="128944"/>
    <lineage>
        <taxon>Bacteria</taxon>
        <taxon>Bacillati</taxon>
        <taxon>Bacillota</taxon>
        <taxon>Bacilli</taxon>
        <taxon>Lactobacillales</taxon>
        <taxon>Aerococcaceae</taxon>
        <taxon>Aerococcus</taxon>
    </lineage>
</organism>
<feature type="binding site" evidence="2">
    <location>
        <position position="233"/>
    </location>
    <ligand>
        <name>Zn(2+)</name>
        <dbReference type="ChEBI" id="CHEBI:29105"/>
    </ligand>
</feature>
<dbReference type="GO" id="GO:0008360">
    <property type="term" value="P:regulation of cell shape"/>
    <property type="evidence" value="ECO:0007669"/>
    <property type="project" value="UniProtKB-KW"/>
</dbReference>
<reference evidence="3 4" key="1">
    <citation type="journal article" date="2016" name="Genome Announc.">
        <title>Complete Genome Sequences of Aerococcus christensenii CCUG 28831T, Aerococcus sanguinicola CCUG 43001T, Aerococcus urinae CCUG 36881T, Aerococcus urinaeequi CCUG 28094T, Aerococcus urinaehominis CCUG 42038 BT, and Aerococcus viridans CCUG 4311T.</title>
        <authorList>
            <person name="Carkaci D."/>
            <person name="Dargis R."/>
            <person name="Nielsen X.C."/>
            <person name="Skovgaard O."/>
            <person name="Fuursted K."/>
            <person name="Christensen J.J."/>
        </authorList>
    </citation>
    <scope>NUCLEOTIDE SEQUENCE [LARGE SCALE GENOMIC DNA]</scope>
    <source>
        <strain evidence="3 4">CCUG42038B</strain>
    </source>
</reference>
<protein>
    <recommendedName>
        <fullName evidence="2">Lipid II isoglutaminyl synthase (glutamine-hydrolyzing) subunit MurT</fullName>
        <ecNumber evidence="2">6.3.5.13</ecNumber>
    </recommendedName>
</protein>
<dbReference type="GO" id="GO:0005524">
    <property type="term" value="F:ATP binding"/>
    <property type="evidence" value="ECO:0007669"/>
    <property type="project" value="UniProtKB-UniRule"/>
</dbReference>
<comment type="function">
    <text evidence="2">The lipid II isoglutaminyl synthase complex catalyzes the formation of alpha-D-isoglutamine in the cell wall lipid II stem peptide. The MurT subunit catalyzes the ATP-dependent amidation of D-glutamate residue of lipid II, converting it to an isoglutamine residue.</text>
</comment>
<dbReference type="AlphaFoldDB" id="A0A0X8FK24"/>
<feature type="binding site" evidence="2">
    <location>
        <position position="211"/>
    </location>
    <ligand>
        <name>Zn(2+)</name>
        <dbReference type="ChEBI" id="CHEBI:29105"/>
    </ligand>
</feature>